<keyword evidence="2" id="KW-0132">Cell division</keyword>
<dbReference type="SUPFAM" id="SSF46785">
    <property type="entry name" value="Winged helix' DNA-binding domain"/>
    <property type="match status" value="2"/>
</dbReference>
<dbReference type="PIRSF" id="PIRSF019345">
    <property type="entry name" value="ScpB"/>
    <property type="match status" value="1"/>
</dbReference>
<keyword evidence="1" id="KW-0963">Cytoplasm</keyword>
<gene>
    <name evidence="5" type="primary">scpB</name>
    <name evidence="5" type="ORF">J1N51_01595</name>
</gene>
<evidence type="ECO:0000256" key="4">
    <source>
        <dbReference type="ARBA" id="ARBA00023306"/>
    </source>
</evidence>
<evidence type="ECO:0000256" key="3">
    <source>
        <dbReference type="ARBA" id="ARBA00022829"/>
    </source>
</evidence>
<dbReference type="Gene3D" id="1.10.10.10">
    <property type="entry name" value="Winged helix-like DNA-binding domain superfamily/Winged helix DNA-binding domain"/>
    <property type="match status" value="2"/>
</dbReference>
<dbReference type="InterPro" id="IPR005234">
    <property type="entry name" value="ScpB_csome_segregation"/>
</dbReference>
<dbReference type="AlphaFoldDB" id="A0A975DBP5"/>
<dbReference type="GO" id="GO:0051304">
    <property type="term" value="P:chromosome separation"/>
    <property type="evidence" value="ECO:0007669"/>
    <property type="project" value="InterPro"/>
</dbReference>
<evidence type="ECO:0000256" key="1">
    <source>
        <dbReference type="ARBA" id="ARBA00022490"/>
    </source>
</evidence>
<dbReference type="PANTHER" id="PTHR34298">
    <property type="entry name" value="SEGREGATION AND CONDENSATION PROTEIN B"/>
    <property type="match status" value="1"/>
</dbReference>
<dbReference type="EMBL" id="CP072110">
    <property type="protein sequence ID" value="QTH64205.1"/>
    <property type="molecule type" value="Genomic_DNA"/>
</dbReference>
<protein>
    <submittedName>
        <fullName evidence="5">SMC-Scp complex subunit ScpB</fullName>
    </submittedName>
</protein>
<keyword evidence="4" id="KW-0131">Cell cycle</keyword>
<dbReference type="Proteomes" id="UP000682739">
    <property type="component" value="Chromosome"/>
</dbReference>
<accession>A0A975DBP5</accession>
<dbReference type="Pfam" id="PF04079">
    <property type="entry name" value="SMC_ScpB"/>
    <property type="match status" value="1"/>
</dbReference>
<dbReference type="InterPro" id="IPR036390">
    <property type="entry name" value="WH_DNA-bd_sf"/>
</dbReference>
<name>A0A975DBP5_9GAMM</name>
<dbReference type="PANTHER" id="PTHR34298:SF2">
    <property type="entry name" value="SEGREGATION AND CONDENSATION PROTEIN B"/>
    <property type="match status" value="1"/>
</dbReference>
<proteinExistence type="predicted"/>
<reference evidence="5" key="1">
    <citation type="submission" date="2021-03" db="EMBL/GenBank/DDBJ databases">
        <title>Description of Psychrosphaera ytuae sp. nov. isolated from deep sea sediment of South China Sea.</title>
        <authorList>
            <person name="Zhang J."/>
            <person name="Xu X.-D."/>
        </authorList>
    </citation>
    <scope>NUCLEOTIDE SEQUENCE</scope>
    <source>
        <strain evidence="5">MTZ26</strain>
    </source>
</reference>
<evidence type="ECO:0000313" key="5">
    <source>
        <dbReference type="EMBL" id="QTH64205.1"/>
    </source>
</evidence>
<sequence>MSSEQTLTKQELKKIVEAVVFASPAPISIEKIQSLVFAELNIKKMEIEDVLQSIKKDYSHKAVELVESASGFSFRTKEKYGEWISKLWQEKPPKYGRALLETLALIAYQQPITRGEIEDVRGVAVSSNIIKTLSERQWIKVVGHKEVPGRPALYGTDKPFLDYFGLKSLSDLPQLIEPESLEAVAKRLETEFMGHNLEQQPDSQQTH</sequence>
<evidence type="ECO:0000313" key="6">
    <source>
        <dbReference type="Proteomes" id="UP000682739"/>
    </source>
</evidence>
<dbReference type="NCBIfam" id="TIGR00281">
    <property type="entry name" value="SMC-Scp complex subunit ScpB"/>
    <property type="match status" value="1"/>
</dbReference>
<dbReference type="RefSeq" id="WP_208832260.1">
    <property type="nucleotide sequence ID" value="NZ_CP072110.1"/>
</dbReference>
<dbReference type="GO" id="GO:0051301">
    <property type="term" value="P:cell division"/>
    <property type="evidence" value="ECO:0007669"/>
    <property type="project" value="UniProtKB-KW"/>
</dbReference>
<keyword evidence="6" id="KW-1185">Reference proteome</keyword>
<keyword evidence="3" id="KW-0159">Chromosome partition</keyword>
<organism evidence="5 6">
    <name type="scientific">Psychrosphaera ytuae</name>
    <dbReference type="NCBI Taxonomy" id="2820710"/>
    <lineage>
        <taxon>Bacteria</taxon>
        <taxon>Pseudomonadati</taxon>
        <taxon>Pseudomonadota</taxon>
        <taxon>Gammaproteobacteria</taxon>
        <taxon>Alteromonadales</taxon>
        <taxon>Pseudoalteromonadaceae</taxon>
        <taxon>Psychrosphaera</taxon>
    </lineage>
</organism>
<dbReference type="InterPro" id="IPR036388">
    <property type="entry name" value="WH-like_DNA-bd_sf"/>
</dbReference>
<evidence type="ECO:0000256" key="2">
    <source>
        <dbReference type="ARBA" id="ARBA00022618"/>
    </source>
</evidence>
<dbReference type="KEGG" id="psym:J1N51_01595"/>